<protein>
    <submittedName>
        <fullName evidence="3">UDP-3-O-(3-hydroxymyristoyl)glucosamine N-acyltransferase</fullName>
    </submittedName>
</protein>
<evidence type="ECO:0000313" key="2">
    <source>
        <dbReference type="Proteomes" id="UP000280834"/>
    </source>
</evidence>
<dbReference type="WBParaSite" id="BTMF_0000144301-mRNA-1">
    <property type="protein sequence ID" value="BTMF_0000144301-mRNA-1"/>
    <property type="gene ID" value="BTMF_0000144301"/>
</dbReference>
<proteinExistence type="predicted"/>
<name>A0A0R3Q553_9BILA</name>
<reference evidence="3" key="1">
    <citation type="submission" date="2017-02" db="UniProtKB">
        <authorList>
            <consortium name="WormBaseParasite"/>
        </authorList>
    </citation>
    <scope>IDENTIFICATION</scope>
</reference>
<dbReference type="EMBL" id="UZAG01000490">
    <property type="protein sequence ID" value="VDO08611.1"/>
    <property type="molecule type" value="Genomic_DNA"/>
</dbReference>
<sequence>AQITNSIICAGAEIGENANISSSIVVCQQIVSASGMSFKRFSKSAWMASGSIFIRKHWRGTKVHNELVVPNSEVELEKWTEEIW</sequence>
<evidence type="ECO:0000313" key="1">
    <source>
        <dbReference type="EMBL" id="VDO08611.1"/>
    </source>
</evidence>
<gene>
    <name evidence="1" type="ORF">BTMF_LOCUS785</name>
</gene>
<reference evidence="1 2" key="2">
    <citation type="submission" date="2018-11" db="EMBL/GenBank/DDBJ databases">
        <authorList>
            <consortium name="Pathogen Informatics"/>
        </authorList>
    </citation>
    <scope>NUCLEOTIDE SEQUENCE [LARGE SCALE GENOMIC DNA]</scope>
</reference>
<keyword evidence="2" id="KW-1185">Reference proteome</keyword>
<evidence type="ECO:0000313" key="3">
    <source>
        <dbReference type="WBParaSite" id="BTMF_0000144301-mRNA-1"/>
    </source>
</evidence>
<dbReference type="STRING" id="42155.A0A0R3Q553"/>
<accession>A0A0R3Q553</accession>
<dbReference type="AlphaFoldDB" id="A0A0R3Q553"/>
<organism evidence="3">
    <name type="scientific">Brugia timori</name>
    <dbReference type="NCBI Taxonomy" id="42155"/>
    <lineage>
        <taxon>Eukaryota</taxon>
        <taxon>Metazoa</taxon>
        <taxon>Ecdysozoa</taxon>
        <taxon>Nematoda</taxon>
        <taxon>Chromadorea</taxon>
        <taxon>Rhabditida</taxon>
        <taxon>Spirurina</taxon>
        <taxon>Spiruromorpha</taxon>
        <taxon>Filarioidea</taxon>
        <taxon>Onchocercidae</taxon>
        <taxon>Brugia</taxon>
    </lineage>
</organism>
<dbReference type="Proteomes" id="UP000280834">
    <property type="component" value="Unassembled WGS sequence"/>
</dbReference>